<organism evidence="1 2">
    <name type="scientific">Ataeniobius toweri</name>
    <dbReference type="NCBI Taxonomy" id="208326"/>
    <lineage>
        <taxon>Eukaryota</taxon>
        <taxon>Metazoa</taxon>
        <taxon>Chordata</taxon>
        <taxon>Craniata</taxon>
        <taxon>Vertebrata</taxon>
        <taxon>Euteleostomi</taxon>
        <taxon>Actinopterygii</taxon>
        <taxon>Neopterygii</taxon>
        <taxon>Teleostei</taxon>
        <taxon>Neoteleostei</taxon>
        <taxon>Acanthomorphata</taxon>
        <taxon>Ovalentaria</taxon>
        <taxon>Atherinomorphae</taxon>
        <taxon>Cyprinodontiformes</taxon>
        <taxon>Goodeidae</taxon>
        <taxon>Ataeniobius</taxon>
    </lineage>
</organism>
<comment type="caution">
    <text evidence="1">The sequence shown here is derived from an EMBL/GenBank/DDBJ whole genome shotgun (WGS) entry which is preliminary data.</text>
</comment>
<dbReference type="Proteomes" id="UP001345963">
    <property type="component" value="Unassembled WGS sequence"/>
</dbReference>
<keyword evidence="2" id="KW-1185">Reference proteome</keyword>
<reference evidence="1 2" key="1">
    <citation type="submission" date="2021-07" db="EMBL/GenBank/DDBJ databases">
        <authorList>
            <person name="Palmer J.M."/>
        </authorList>
    </citation>
    <scope>NUCLEOTIDE SEQUENCE [LARGE SCALE GENOMIC DNA]</scope>
    <source>
        <strain evidence="1 2">AT_MEX2019</strain>
        <tissue evidence="1">Muscle</tissue>
    </source>
</reference>
<evidence type="ECO:0000313" key="1">
    <source>
        <dbReference type="EMBL" id="MED6245840.1"/>
    </source>
</evidence>
<gene>
    <name evidence="1" type="ORF">ATANTOWER_008966</name>
</gene>
<evidence type="ECO:0000313" key="2">
    <source>
        <dbReference type="Proteomes" id="UP001345963"/>
    </source>
</evidence>
<name>A0ABU7B6W0_9TELE</name>
<proteinExistence type="predicted"/>
<evidence type="ECO:0008006" key="3">
    <source>
        <dbReference type="Google" id="ProtNLM"/>
    </source>
</evidence>
<dbReference type="EMBL" id="JAHUTI010041421">
    <property type="protein sequence ID" value="MED6245840.1"/>
    <property type="molecule type" value="Genomic_DNA"/>
</dbReference>
<protein>
    <recommendedName>
        <fullName evidence="3">Secreted protein</fullName>
    </recommendedName>
</protein>
<accession>A0ABU7B6W0</accession>
<sequence length="77" mass="8651">MSSAFFSLFFQALSDPPAHQLCTLLRSPAGFFRFWLLKRPALNQGVSKKHLTGRVLSSQQSSIDTLKSGHLRQQYLG</sequence>